<dbReference type="InterPro" id="IPR008483">
    <property type="entry name" value="DUF764_BOR_spp"/>
</dbReference>
<dbReference type="KEGG" id="btur:DB313_06250"/>
<organism evidence="1 2">
    <name type="scientific">Borrelia turcica IST7</name>
    <dbReference type="NCBI Taxonomy" id="1104446"/>
    <lineage>
        <taxon>Bacteria</taxon>
        <taxon>Pseudomonadati</taxon>
        <taxon>Spirochaetota</taxon>
        <taxon>Spirochaetia</taxon>
        <taxon>Spirochaetales</taxon>
        <taxon>Borreliaceae</taxon>
        <taxon>Borrelia</taxon>
    </lineage>
</organism>
<sequence>MIISINAIQNYLIEFLNKFASDLRESQERAIELEVINTYNHPYLASYNPRAGNILVVKFDTIDNLFENATRAGKFYTNINEFTLNFALFFISFIVEADLLENTDAYNNMLAIYELFSEFLYNNNYRLKLESINNTAEHSYTTNITYYIYPTSGMQNNGLLTLDSRNSNSAYCANNAFKASVRVEEILEKTKEPELATRYN</sequence>
<dbReference type="Pfam" id="PF05561">
    <property type="entry name" value="DUF764"/>
    <property type="match status" value="1"/>
</dbReference>
<keyword evidence="1" id="KW-0614">Plasmid</keyword>
<geneLocation type="plasmid" evidence="1 2">
    <name>lp27</name>
</geneLocation>
<name>A0A386PNQ7_9SPIR</name>
<protein>
    <submittedName>
        <fullName evidence="1">Uncharacterized protein</fullName>
    </submittedName>
</protein>
<keyword evidence="2" id="KW-1185">Reference proteome</keyword>
<proteinExistence type="predicted"/>
<evidence type="ECO:0000313" key="2">
    <source>
        <dbReference type="Proteomes" id="UP000275571"/>
    </source>
</evidence>
<dbReference type="Proteomes" id="UP000275571">
    <property type="component" value="Plasmid lp27"/>
</dbReference>
<dbReference type="EMBL" id="CP028891">
    <property type="protein sequence ID" value="AYE37101.1"/>
    <property type="molecule type" value="Genomic_DNA"/>
</dbReference>
<gene>
    <name evidence="1" type="ORF">DB313_06250</name>
</gene>
<accession>A0A386PNQ7</accession>
<dbReference type="AlphaFoldDB" id="A0A386PNQ7"/>
<reference evidence="1 2" key="1">
    <citation type="journal article" date="2018" name="Infect. Genet. Evol.">
        <title>Genome-wide analysis of Borrelia turcica and 'Candidatus Borrelia tachyglossi' shows relapsing fever-like genomes with unique genomic links to Lyme disease Borrelia.</title>
        <authorList>
            <person name="Gofton A.W."/>
            <person name="Margos G."/>
            <person name="Fingerle V."/>
            <person name="Hepner S."/>
            <person name="Loh S.M."/>
            <person name="Ryan U."/>
            <person name="Irwin P."/>
            <person name="Oskam C.L."/>
        </authorList>
    </citation>
    <scope>NUCLEOTIDE SEQUENCE [LARGE SCALE GENOMIC DNA]</scope>
    <source>
        <strain evidence="1 2">IST7</strain>
        <plasmid evidence="1">lp27</plasmid>
    </source>
</reference>
<evidence type="ECO:0000313" key="1">
    <source>
        <dbReference type="EMBL" id="AYE37101.1"/>
    </source>
</evidence>
<dbReference type="RefSeq" id="WP_120105021.1">
    <property type="nucleotide sequence ID" value="NZ_CP028891.1"/>
</dbReference>
<dbReference type="OrthoDB" id="350993at2"/>